<reference evidence="1 2" key="2">
    <citation type="submission" date="2019-04" db="EMBL/GenBank/DDBJ databases">
        <title>The genome sequence of big-headed turtle.</title>
        <authorList>
            <person name="Gong S."/>
        </authorList>
    </citation>
    <scope>NUCLEOTIDE SEQUENCE [LARGE SCALE GENOMIC DNA]</scope>
    <source>
        <strain evidence="1">DO16091913</strain>
        <tissue evidence="1">Muscle</tissue>
    </source>
</reference>
<protein>
    <submittedName>
        <fullName evidence="1">Synaptogyrin-3</fullName>
    </submittedName>
</protein>
<gene>
    <name evidence="1" type="ORF">DR999_PMT05781</name>
</gene>
<comment type="caution">
    <text evidence="1">The sequence shown here is derived from an EMBL/GenBank/DDBJ whole genome shotgun (WGS) entry which is preliminary data.</text>
</comment>
<dbReference type="Proteomes" id="UP000297703">
    <property type="component" value="Unassembled WGS sequence"/>
</dbReference>
<accession>A0A4D9EUR1</accession>
<sequence>MILETYCDIYVSVLKEDPPFLTSEEYSFLLMLLWIPKNSILQTFLHVNNIIENSEATTHGSKSLSEMVVFINQNVPRTYLYPDLSLYLGHCLEQFFVNPLYHQNVCVHVKLLFPPVLYCVMDVAECSLINMSRLFLLHV</sequence>
<dbReference type="EMBL" id="QXTE01000037">
    <property type="protein sequence ID" value="TFK10972.1"/>
    <property type="molecule type" value="Genomic_DNA"/>
</dbReference>
<name>A0A4D9EUR1_9SAUR</name>
<evidence type="ECO:0000313" key="2">
    <source>
        <dbReference type="Proteomes" id="UP000297703"/>
    </source>
</evidence>
<keyword evidence="2" id="KW-1185">Reference proteome</keyword>
<dbReference type="AlphaFoldDB" id="A0A4D9EUR1"/>
<organism evidence="1 2">
    <name type="scientific">Platysternon megacephalum</name>
    <name type="common">big-headed turtle</name>
    <dbReference type="NCBI Taxonomy" id="55544"/>
    <lineage>
        <taxon>Eukaryota</taxon>
        <taxon>Metazoa</taxon>
        <taxon>Chordata</taxon>
        <taxon>Craniata</taxon>
        <taxon>Vertebrata</taxon>
        <taxon>Euteleostomi</taxon>
        <taxon>Archelosauria</taxon>
        <taxon>Testudinata</taxon>
        <taxon>Testudines</taxon>
        <taxon>Cryptodira</taxon>
        <taxon>Durocryptodira</taxon>
        <taxon>Testudinoidea</taxon>
        <taxon>Platysternidae</taxon>
        <taxon>Platysternon</taxon>
    </lineage>
</organism>
<proteinExistence type="predicted"/>
<evidence type="ECO:0000313" key="1">
    <source>
        <dbReference type="EMBL" id="TFK10972.1"/>
    </source>
</evidence>
<reference evidence="1 2" key="1">
    <citation type="submission" date="2019-04" db="EMBL/GenBank/DDBJ databases">
        <title>Draft genome of the big-headed turtle Platysternon megacephalum.</title>
        <authorList>
            <person name="Gong S."/>
        </authorList>
    </citation>
    <scope>NUCLEOTIDE SEQUENCE [LARGE SCALE GENOMIC DNA]</scope>
    <source>
        <strain evidence="1">DO16091913</strain>
        <tissue evidence="1">Muscle</tissue>
    </source>
</reference>